<organism evidence="2 3">
    <name type="scientific">Batillaria attramentaria</name>
    <dbReference type="NCBI Taxonomy" id="370345"/>
    <lineage>
        <taxon>Eukaryota</taxon>
        <taxon>Metazoa</taxon>
        <taxon>Spiralia</taxon>
        <taxon>Lophotrochozoa</taxon>
        <taxon>Mollusca</taxon>
        <taxon>Gastropoda</taxon>
        <taxon>Caenogastropoda</taxon>
        <taxon>Sorbeoconcha</taxon>
        <taxon>Cerithioidea</taxon>
        <taxon>Batillariidae</taxon>
        <taxon>Batillaria</taxon>
    </lineage>
</organism>
<sequence>SQLFRHPRGPFSSYGMQSAETTQRRSSGSSQHLYARGRDRAFTRQRYNEYHRRWREAIRLTNPEKDRALKLKQRESMRKLRERKKLERSLREQLSVLGTRVSRTSLTLWRSGTDYDIGDIRTHANSQHSQTETVLAETKNVRSLGCTRPPTACRPRLVDGPSAGCPGECSISKDPKAQEKAQWMRRYRERIRQTDPEMYRVQKLRQREAMKRLRARRKWEQEIQRQAVTVMMNPP</sequence>
<evidence type="ECO:0000313" key="2">
    <source>
        <dbReference type="EMBL" id="KAK7481257.1"/>
    </source>
</evidence>
<dbReference type="Proteomes" id="UP001519460">
    <property type="component" value="Unassembled WGS sequence"/>
</dbReference>
<dbReference type="AlphaFoldDB" id="A0ABD0K2F5"/>
<name>A0ABD0K2F5_9CAEN</name>
<accession>A0ABD0K2F5</accession>
<comment type="caution">
    <text evidence="2">The sequence shown here is derived from an EMBL/GenBank/DDBJ whole genome shotgun (WGS) entry which is preliminary data.</text>
</comment>
<evidence type="ECO:0000313" key="3">
    <source>
        <dbReference type="Proteomes" id="UP001519460"/>
    </source>
</evidence>
<proteinExistence type="predicted"/>
<feature type="non-terminal residue" evidence="2">
    <location>
        <position position="235"/>
    </location>
</feature>
<protein>
    <submittedName>
        <fullName evidence="2">Uncharacterized protein</fullName>
    </submittedName>
</protein>
<dbReference type="EMBL" id="JACVVK020000265">
    <property type="protein sequence ID" value="KAK7481257.1"/>
    <property type="molecule type" value="Genomic_DNA"/>
</dbReference>
<keyword evidence="3" id="KW-1185">Reference proteome</keyword>
<feature type="region of interest" description="Disordered" evidence="1">
    <location>
        <begin position="1"/>
        <end position="31"/>
    </location>
</feature>
<feature type="non-terminal residue" evidence="2">
    <location>
        <position position="1"/>
    </location>
</feature>
<reference evidence="2 3" key="1">
    <citation type="journal article" date="2023" name="Sci. Data">
        <title>Genome assembly of the Korean intertidal mud-creeper Batillaria attramentaria.</title>
        <authorList>
            <person name="Patra A.K."/>
            <person name="Ho P.T."/>
            <person name="Jun S."/>
            <person name="Lee S.J."/>
            <person name="Kim Y."/>
            <person name="Won Y.J."/>
        </authorList>
    </citation>
    <scope>NUCLEOTIDE SEQUENCE [LARGE SCALE GENOMIC DNA]</scope>
    <source>
        <strain evidence="2">Wonlab-2016</strain>
    </source>
</reference>
<evidence type="ECO:0000256" key="1">
    <source>
        <dbReference type="SAM" id="MobiDB-lite"/>
    </source>
</evidence>
<gene>
    <name evidence="2" type="ORF">BaRGS_00027517</name>
</gene>
<feature type="compositionally biased region" description="Polar residues" evidence="1">
    <location>
        <begin position="14"/>
        <end position="31"/>
    </location>
</feature>